<evidence type="ECO:0000259" key="4">
    <source>
        <dbReference type="Pfam" id="PF00440"/>
    </source>
</evidence>
<reference evidence="6 7" key="1">
    <citation type="submission" date="2022-03" db="EMBL/GenBank/DDBJ databases">
        <authorList>
            <person name="Brunel B."/>
        </authorList>
    </citation>
    <scope>NUCLEOTIDE SEQUENCE [LARGE SCALE GENOMIC DNA]</scope>
    <source>
        <strain evidence="6">STM5069sample</strain>
    </source>
</reference>
<dbReference type="SUPFAM" id="SSF46689">
    <property type="entry name" value="Homeodomain-like"/>
    <property type="match status" value="1"/>
</dbReference>
<dbReference type="InterPro" id="IPR011075">
    <property type="entry name" value="TetR_C"/>
</dbReference>
<keyword evidence="1" id="KW-0805">Transcription regulation</keyword>
<keyword evidence="3" id="KW-0804">Transcription</keyword>
<dbReference type="EMBL" id="CAKXZT010000113">
    <property type="protein sequence ID" value="CAH2398749.1"/>
    <property type="molecule type" value="Genomic_DNA"/>
</dbReference>
<comment type="caution">
    <text evidence="6">The sequence shown here is derived from an EMBL/GenBank/DDBJ whole genome shotgun (WGS) entry which is preliminary data.</text>
</comment>
<dbReference type="InterPro" id="IPR036271">
    <property type="entry name" value="Tet_transcr_reg_TetR-rel_C_sf"/>
</dbReference>
<dbReference type="InterPro" id="IPR009057">
    <property type="entry name" value="Homeodomain-like_sf"/>
</dbReference>
<dbReference type="InterPro" id="IPR001647">
    <property type="entry name" value="HTH_TetR"/>
</dbReference>
<dbReference type="Gene3D" id="1.10.357.10">
    <property type="entry name" value="Tetracycline Repressor, domain 2"/>
    <property type="match status" value="1"/>
</dbReference>
<proteinExistence type="predicted"/>
<dbReference type="PANTHER" id="PTHR30055:SF148">
    <property type="entry name" value="TETR-FAMILY TRANSCRIPTIONAL REGULATOR"/>
    <property type="match status" value="1"/>
</dbReference>
<organism evidence="6 7">
    <name type="scientific">Mesorhizobium escarrei</name>
    <dbReference type="NCBI Taxonomy" id="666018"/>
    <lineage>
        <taxon>Bacteria</taxon>
        <taxon>Pseudomonadati</taxon>
        <taxon>Pseudomonadota</taxon>
        <taxon>Alphaproteobacteria</taxon>
        <taxon>Hyphomicrobiales</taxon>
        <taxon>Phyllobacteriaceae</taxon>
        <taxon>Mesorhizobium</taxon>
    </lineage>
</organism>
<dbReference type="PANTHER" id="PTHR30055">
    <property type="entry name" value="HTH-TYPE TRANSCRIPTIONAL REGULATOR RUTR"/>
    <property type="match status" value="1"/>
</dbReference>
<gene>
    <name evidence="6" type="ORF">MES5069_200163</name>
</gene>
<dbReference type="InterPro" id="IPR050109">
    <property type="entry name" value="HTH-type_TetR-like_transc_reg"/>
</dbReference>
<keyword evidence="2" id="KW-0238">DNA-binding</keyword>
<dbReference type="Gene3D" id="1.10.10.60">
    <property type="entry name" value="Homeodomain-like"/>
    <property type="match status" value="1"/>
</dbReference>
<evidence type="ECO:0000313" key="7">
    <source>
        <dbReference type="Proteomes" id="UP001153050"/>
    </source>
</evidence>
<evidence type="ECO:0000259" key="5">
    <source>
        <dbReference type="Pfam" id="PF16859"/>
    </source>
</evidence>
<accession>A0ABM9DQ18</accession>
<feature type="domain" description="HTH tetR-type" evidence="4">
    <location>
        <begin position="15"/>
        <end position="46"/>
    </location>
</feature>
<dbReference type="SUPFAM" id="SSF48498">
    <property type="entry name" value="Tetracyclin repressor-like, C-terminal domain"/>
    <property type="match status" value="1"/>
</dbReference>
<sequence>MQKAVHRAVRELQAGEGELTVPAVAARAGVTPSTIYRRWGTLSQLLSDVALEKLRPETAPVDTGSLKGDLILWLEQYVEEMASAPGRAMIRDILRETLPGNASQCSAFTYGQIEHIHARALDRGELPPPAELLLERVIAPLMYRILFTPAPPTAEEARRLLDEVLTYPLGEGNTDATANK</sequence>
<dbReference type="Pfam" id="PF16859">
    <property type="entry name" value="TetR_C_11"/>
    <property type="match status" value="1"/>
</dbReference>
<feature type="domain" description="Tetracyclin repressor-like C-terminal" evidence="5">
    <location>
        <begin position="61"/>
        <end position="164"/>
    </location>
</feature>
<dbReference type="Proteomes" id="UP001153050">
    <property type="component" value="Unassembled WGS sequence"/>
</dbReference>
<evidence type="ECO:0000256" key="1">
    <source>
        <dbReference type="ARBA" id="ARBA00023015"/>
    </source>
</evidence>
<evidence type="ECO:0000256" key="2">
    <source>
        <dbReference type="ARBA" id="ARBA00023125"/>
    </source>
</evidence>
<keyword evidence="7" id="KW-1185">Reference proteome</keyword>
<protein>
    <submittedName>
        <fullName evidence="6">TetR family transcriptional regulator</fullName>
    </submittedName>
</protein>
<name>A0ABM9DQ18_9HYPH</name>
<dbReference type="Pfam" id="PF00440">
    <property type="entry name" value="TetR_N"/>
    <property type="match status" value="1"/>
</dbReference>
<evidence type="ECO:0000313" key="6">
    <source>
        <dbReference type="EMBL" id="CAH2398749.1"/>
    </source>
</evidence>
<evidence type="ECO:0000256" key="3">
    <source>
        <dbReference type="ARBA" id="ARBA00023163"/>
    </source>
</evidence>